<dbReference type="Gene3D" id="2.60.40.10">
    <property type="entry name" value="Immunoglobulins"/>
    <property type="match status" value="2"/>
</dbReference>
<dbReference type="Proteomes" id="UP000254785">
    <property type="component" value="Unassembled WGS sequence"/>
</dbReference>
<evidence type="ECO:0000259" key="1">
    <source>
        <dbReference type="Pfam" id="PF09134"/>
    </source>
</evidence>
<gene>
    <name evidence="2" type="ORF">NCTC9117_04906</name>
</gene>
<proteinExistence type="predicted"/>
<sequence length="194" mass="19442">MRAFSEQYQLGTLQQTLKFVAGPLDAAHSSITLNPDKPVVGGTVTAIWTAKDANDNPVTGLNPDAPSLSGATAVGSTASGWTDNGDGTWTAQISLGTTAGELEVMPKLNGQDAAANAAKVTVVADALSSGQSTVSVAADRVKAGESTTVTLIAKDAHGNAISGLSLSASLTGAASEGATVSGWTEKVMVPMSLR</sequence>
<dbReference type="InterPro" id="IPR015217">
    <property type="entry name" value="Invasin_dom_3"/>
</dbReference>
<accession>A0A376YE49</accession>
<organism evidence="2 3">
    <name type="scientific">Escherichia coli</name>
    <dbReference type="NCBI Taxonomy" id="562"/>
    <lineage>
        <taxon>Bacteria</taxon>
        <taxon>Pseudomonadati</taxon>
        <taxon>Pseudomonadota</taxon>
        <taxon>Gammaproteobacteria</taxon>
        <taxon>Enterobacterales</taxon>
        <taxon>Enterobacteriaceae</taxon>
        <taxon>Escherichia</taxon>
    </lineage>
</organism>
<protein>
    <submittedName>
        <fullName evidence="2">Ig domain-containing protein</fullName>
    </submittedName>
</protein>
<dbReference type="Pfam" id="PF09134">
    <property type="entry name" value="Invasin_D3"/>
    <property type="match status" value="1"/>
</dbReference>
<reference evidence="2 3" key="1">
    <citation type="submission" date="2018-06" db="EMBL/GenBank/DDBJ databases">
        <authorList>
            <consortium name="Pathogen Informatics"/>
            <person name="Doyle S."/>
        </authorList>
    </citation>
    <scope>NUCLEOTIDE SEQUENCE [LARGE SCALE GENOMIC DNA]</scope>
    <source>
        <strain evidence="2 3">NCTC9117</strain>
    </source>
</reference>
<dbReference type="EMBL" id="UGDC01000003">
    <property type="protein sequence ID" value="STJ82306.1"/>
    <property type="molecule type" value="Genomic_DNA"/>
</dbReference>
<dbReference type="AlphaFoldDB" id="A0A376YE49"/>
<name>A0A376YE49_ECOLX</name>
<evidence type="ECO:0000313" key="3">
    <source>
        <dbReference type="Proteomes" id="UP000254785"/>
    </source>
</evidence>
<dbReference type="InterPro" id="IPR008964">
    <property type="entry name" value="Invasin/intimin_cell_adhesion"/>
</dbReference>
<evidence type="ECO:0000313" key="2">
    <source>
        <dbReference type="EMBL" id="STJ82306.1"/>
    </source>
</evidence>
<feature type="domain" description="Invasin" evidence="1">
    <location>
        <begin position="25"/>
        <end position="124"/>
    </location>
</feature>
<dbReference type="SUPFAM" id="SSF49373">
    <property type="entry name" value="Invasin/intimin cell-adhesion fragments"/>
    <property type="match status" value="2"/>
</dbReference>
<dbReference type="InterPro" id="IPR013783">
    <property type="entry name" value="Ig-like_fold"/>
</dbReference>